<feature type="transmembrane region" description="Helical" evidence="1">
    <location>
        <begin position="178"/>
        <end position="198"/>
    </location>
</feature>
<evidence type="ECO:0000313" key="3">
    <source>
        <dbReference type="EMBL" id="KIV83710.1"/>
    </source>
</evidence>
<evidence type="ECO:0000256" key="1">
    <source>
        <dbReference type="SAM" id="Phobius"/>
    </source>
</evidence>
<feature type="transmembrane region" description="Helical" evidence="1">
    <location>
        <begin position="108"/>
        <end position="127"/>
    </location>
</feature>
<gene>
    <name evidence="3" type="ORF">PV11_05711</name>
</gene>
<dbReference type="AlphaFoldDB" id="A0A0D1W4U3"/>
<reference evidence="3 4" key="1">
    <citation type="submission" date="2015-01" db="EMBL/GenBank/DDBJ databases">
        <title>The Genome Sequence of Exophiala sideris CBS121828.</title>
        <authorList>
            <consortium name="The Broad Institute Genomics Platform"/>
            <person name="Cuomo C."/>
            <person name="de Hoog S."/>
            <person name="Gorbushina A."/>
            <person name="Stielow B."/>
            <person name="Teixiera M."/>
            <person name="Abouelleil A."/>
            <person name="Chapman S.B."/>
            <person name="Priest M."/>
            <person name="Young S.K."/>
            <person name="Wortman J."/>
            <person name="Nusbaum C."/>
            <person name="Birren B."/>
        </authorList>
    </citation>
    <scope>NUCLEOTIDE SEQUENCE [LARGE SCALE GENOMIC DNA]</scope>
    <source>
        <strain evidence="3 4">CBS 121828</strain>
    </source>
</reference>
<dbReference type="PANTHER" id="PTHR42109">
    <property type="entry name" value="UNPLACED GENOMIC SCAFFOLD UM_SCAF_CONTIG_1.265, WHOLE GENOME SHOTGUN SEQUENCE"/>
    <property type="match status" value="1"/>
</dbReference>
<dbReference type="Proteomes" id="UP000053599">
    <property type="component" value="Unassembled WGS sequence"/>
</dbReference>
<name>A0A0D1W4U3_9EURO</name>
<accession>A0A0D1W4U3</accession>
<keyword evidence="1" id="KW-0472">Membrane</keyword>
<feature type="transmembrane region" description="Helical" evidence="1">
    <location>
        <begin position="66"/>
        <end position="88"/>
    </location>
</feature>
<feature type="domain" description="DUF7702" evidence="2">
    <location>
        <begin position="7"/>
        <end position="243"/>
    </location>
</feature>
<feature type="transmembrane region" description="Helical" evidence="1">
    <location>
        <begin position="147"/>
        <end position="166"/>
    </location>
</feature>
<dbReference type="HOGENOM" id="CLU_064985_0_1_1"/>
<feature type="transmembrane region" description="Helical" evidence="1">
    <location>
        <begin position="218"/>
        <end position="241"/>
    </location>
</feature>
<feature type="transmembrane region" description="Helical" evidence="1">
    <location>
        <begin position="39"/>
        <end position="60"/>
    </location>
</feature>
<organism evidence="3 4">
    <name type="scientific">Exophiala sideris</name>
    <dbReference type="NCBI Taxonomy" id="1016849"/>
    <lineage>
        <taxon>Eukaryota</taxon>
        <taxon>Fungi</taxon>
        <taxon>Dikarya</taxon>
        <taxon>Ascomycota</taxon>
        <taxon>Pezizomycotina</taxon>
        <taxon>Eurotiomycetes</taxon>
        <taxon>Chaetothyriomycetidae</taxon>
        <taxon>Chaetothyriales</taxon>
        <taxon>Herpotrichiellaceae</taxon>
        <taxon>Exophiala</taxon>
    </lineage>
</organism>
<feature type="transmembrane region" description="Helical" evidence="1">
    <location>
        <begin position="6"/>
        <end position="27"/>
    </location>
</feature>
<proteinExistence type="predicted"/>
<sequence length="281" mass="30336">MLAIEILSIIELVFFFPALLAAILVVYKHGTGKRLGWRFLVMICLFRVIGGICAIVWAHTSSNGALIAYEVMNSFGLSAIIYTALGLLHRVEDGMGGRGVSFKVFRVLALPGLAGLILSIVGATNVLGNSSNSSSFSSGMAELKAAVILFLTVYVADIVITAHAFFNITYVQDGEHRLLYAVTVTLPFMAVRIAYSLLCVFLNKHNIFSTWNTSALPILVHGLMGVTMEAIVVVIFLFVGFMTASISRVSGLAPPTTDGKLYAKAERKVRPPLYDLGARSV</sequence>
<keyword evidence="1" id="KW-1133">Transmembrane helix</keyword>
<evidence type="ECO:0000259" key="2">
    <source>
        <dbReference type="Pfam" id="PF24800"/>
    </source>
</evidence>
<dbReference type="EMBL" id="KN846952">
    <property type="protein sequence ID" value="KIV83710.1"/>
    <property type="molecule type" value="Genomic_DNA"/>
</dbReference>
<dbReference type="STRING" id="1016849.A0A0D1W4U3"/>
<dbReference type="Pfam" id="PF24800">
    <property type="entry name" value="DUF7702"/>
    <property type="match status" value="1"/>
</dbReference>
<keyword evidence="1" id="KW-0812">Transmembrane</keyword>
<protein>
    <recommendedName>
        <fullName evidence="2">DUF7702 domain-containing protein</fullName>
    </recommendedName>
</protein>
<evidence type="ECO:0000313" key="4">
    <source>
        <dbReference type="Proteomes" id="UP000053599"/>
    </source>
</evidence>
<dbReference type="PANTHER" id="PTHR42109:SF2">
    <property type="entry name" value="INTEGRAL MEMBRANE PROTEIN"/>
    <property type="match status" value="1"/>
</dbReference>
<dbReference type="InterPro" id="IPR056119">
    <property type="entry name" value="DUF7702"/>
</dbReference>
<dbReference type="OrthoDB" id="2560628at2759"/>